<sequence length="46" mass="5191">MNSNISKFQSVHVSNTHIIVMNNFTITMILNFLATSTSFCSRLTLL</sequence>
<reference evidence="1" key="2">
    <citation type="journal article" date="2015" name="Data Brief">
        <title>Shoot transcriptome of the giant reed, Arundo donax.</title>
        <authorList>
            <person name="Barrero R.A."/>
            <person name="Guerrero F.D."/>
            <person name="Moolhuijzen P."/>
            <person name="Goolsby J.A."/>
            <person name="Tidwell J."/>
            <person name="Bellgard S.E."/>
            <person name="Bellgard M.I."/>
        </authorList>
    </citation>
    <scope>NUCLEOTIDE SEQUENCE</scope>
    <source>
        <tissue evidence="1">Shoot tissue taken approximately 20 cm above the soil surface</tissue>
    </source>
</reference>
<reference evidence="1" key="1">
    <citation type="submission" date="2014-09" db="EMBL/GenBank/DDBJ databases">
        <authorList>
            <person name="Magalhaes I.L.F."/>
            <person name="Oliveira U."/>
            <person name="Santos F.R."/>
            <person name="Vidigal T.H.D.A."/>
            <person name="Brescovit A.D."/>
            <person name="Santos A.J."/>
        </authorList>
    </citation>
    <scope>NUCLEOTIDE SEQUENCE</scope>
    <source>
        <tissue evidence="1">Shoot tissue taken approximately 20 cm above the soil surface</tissue>
    </source>
</reference>
<dbReference type="EMBL" id="GBRH01233543">
    <property type="protein sequence ID" value="JAD64352.1"/>
    <property type="molecule type" value="Transcribed_RNA"/>
</dbReference>
<evidence type="ECO:0000313" key="1">
    <source>
        <dbReference type="EMBL" id="JAD64352.1"/>
    </source>
</evidence>
<accession>A0A0A9BYJ9</accession>
<dbReference type="AlphaFoldDB" id="A0A0A9BYJ9"/>
<protein>
    <submittedName>
        <fullName evidence="1">Uncharacterized protein</fullName>
    </submittedName>
</protein>
<organism evidence="1">
    <name type="scientific">Arundo donax</name>
    <name type="common">Giant reed</name>
    <name type="synonym">Donax arundinaceus</name>
    <dbReference type="NCBI Taxonomy" id="35708"/>
    <lineage>
        <taxon>Eukaryota</taxon>
        <taxon>Viridiplantae</taxon>
        <taxon>Streptophyta</taxon>
        <taxon>Embryophyta</taxon>
        <taxon>Tracheophyta</taxon>
        <taxon>Spermatophyta</taxon>
        <taxon>Magnoliopsida</taxon>
        <taxon>Liliopsida</taxon>
        <taxon>Poales</taxon>
        <taxon>Poaceae</taxon>
        <taxon>PACMAD clade</taxon>
        <taxon>Arundinoideae</taxon>
        <taxon>Arundineae</taxon>
        <taxon>Arundo</taxon>
    </lineage>
</organism>
<proteinExistence type="predicted"/>
<name>A0A0A9BYJ9_ARUDO</name>